<dbReference type="STRING" id="1246626.BleG1_0260"/>
<dbReference type="PIRSF" id="PIRSF001359">
    <property type="entry name" value="F_bP_aldolase_II"/>
    <property type="match status" value="1"/>
</dbReference>
<dbReference type="PANTHER" id="PTHR30304">
    <property type="entry name" value="D-TAGATOSE-1,6-BISPHOSPHATE ALDOLASE"/>
    <property type="match status" value="1"/>
</dbReference>
<keyword evidence="8" id="KW-1185">Reference proteome</keyword>
<reference evidence="7 8" key="1">
    <citation type="journal article" date="2014" name="Gene">
        <title>A comparative genomic analysis of the alkalitolerant soil bacterium Bacillus lehensis G1.</title>
        <authorList>
            <person name="Noor Y.M."/>
            <person name="Samsulrizal N.H."/>
            <person name="Jema'on N.A."/>
            <person name="Low K.O."/>
            <person name="Ramli A.N."/>
            <person name="Alias N.I."/>
            <person name="Damis S.I."/>
            <person name="Fuzi S.F."/>
            <person name="Isa M.N."/>
            <person name="Murad A.M."/>
            <person name="Raih M.F."/>
            <person name="Bakar F.D."/>
            <person name="Najimudin N."/>
            <person name="Mahadi N.M."/>
            <person name="Illias R.M."/>
        </authorList>
    </citation>
    <scope>NUCLEOTIDE SEQUENCE [LARGE SCALE GENOMIC DNA]</scope>
    <source>
        <strain evidence="7 8">G1</strain>
    </source>
</reference>
<dbReference type="InterPro" id="IPR000771">
    <property type="entry name" value="FBA_II"/>
</dbReference>
<keyword evidence="2 6" id="KW-0862">Zinc</keyword>
<feature type="binding site" evidence="6">
    <location>
        <position position="137"/>
    </location>
    <ligand>
        <name>Zn(2+)</name>
        <dbReference type="ChEBI" id="CHEBI:29105"/>
        <label>2</label>
    </ligand>
</feature>
<dbReference type="NCBIfam" id="TIGR00167">
    <property type="entry name" value="cbbA"/>
    <property type="match status" value="1"/>
</dbReference>
<dbReference type="Proteomes" id="UP000027142">
    <property type="component" value="Chromosome"/>
</dbReference>
<dbReference type="InterPro" id="IPR011289">
    <property type="entry name" value="Fruc_bis_ald_class-2"/>
</dbReference>
<dbReference type="GO" id="GO:0030388">
    <property type="term" value="P:fructose 1,6-bisphosphate metabolic process"/>
    <property type="evidence" value="ECO:0007669"/>
    <property type="project" value="InterPro"/>
</dbReference>
<dbReference type="Pfam" id="PF01116">
    <property type="entry name" value="F_bP_aldolase"/>
    <property type="match status" value="1"/>
</dbReference>
<dbReference type="GO" id="GO:0004332">
    <property type="term" value="F:fructose-bisphosphate aldolase activity"/>
    <property type="evidence" value="ECO:0007669"/>
    <property type="project" value="InterPro"/>
</dbReference>
<feature type="binding site" evidence="6">
    <location>
        <position position="180"/>
    </location>
    <ligand>
        <name>Zn(2+)</name>
        <dbReference type="ChEBI" id="CHEBI:29105"/>
        <label>1</label>
        <note>catalytic</note>
    </ligand>
</feature>
<evidence type="ECO:0000256" key="4">
    <source>
        <dbReference type="PIRSR" id="PIRSR001359-1"/>
    </source>
</evidence>
<feature type="binding site" evidence="6">
    <location>
        <position position="208"/>
    </location>
    <ligand>
        <name>Zn(2+)</name>
        <dbReference type="ChEBI" id="CHEBI:29105"/>
        <label>1</label>
        <note>catalytic</note>
    </ligand>
</feature>
<feature type="binding site" evidence="6">
    <location>
        <position position="107"/>
    </location>
    <ligand>
        <name>Zn(2+)</name>
        <dbReference type="ChEBI" id="CHEBI:29105"/>
        <label>2</label>
    </ligand>
</feature>
<protein>
    <submittedName>
        <fullName evidence="7">6-phospho-5-dehydro-2-deoxy-D-gluconate aldolase</fullName>
    </submittedName>
</protein>
<feature type="binding site" evidence="5">
    <location>
        <begin position="209"/>
        <end position="211"/>
    </location>
    <ligand>
        <name>dihydroxyacetone phosphate</name>
        <dbReference type="ChEBI" id="CHEBI:57642"/>
    </ligand>
</feature>
<dbReference type="PANTHER" id="PTHR30304:SF0">
    <property type="entry name" value="D-TAGATOSE-1,6-BISPHOSPHATE ALDOLASE SUBUNIT GATY-RELATED"/>
    <property type="match status" value="1"/>
</dbReference>
<feature type="active site" description="Proton donor" evidence="4">
    <location>
        <position position="85"/>
    </location>
</feature>
<dbReference type="NCBIfam" id="TIGR01859">
    <property type="entry name" value="fruc_bis_ald"/>
    <property type="match status" value="1"/>
</dbReference>
<evidence type="ECO:0000256" key="2">
    <source>
        <dbReference type="ARBA" id="ARBA00022833"/>
    </source>
</evidence>
<keyword evidence="3" id="KW-0456">Lyase</keyword>
<feature type="binding site" evidence="5">
    <location>
        <begin position="230"/>
        <end position="233"/>
    </location>
    <ligand>
        <name>dihydroxyacetone phosphate</name>
        <dbReference type="ChEBI" id="CHEBI:57642"/>
    </ligand>
</feature>
<evidence type="ECO:0000256" key="1">
    <source>
        <dbReference type="ARBA" id="ARBA00022723"/>
    </source>
</evidence>
<dbReference type="OrthoDB" id="9803995at2"/>
<comment type="cofactor">
    <cofactor evidence="6">
        <name>Zn(2+)</name>
        <dbReference type="ChEBI" id="CHEBI:29105"/>
    </cofactor>
    <text evidence="6">Binds 2 Zn(2+) ions per subunit. One is catalytic and the other provides a structural contribution.</text>
</comment>
<accession>A0A060LX57</accession>
<dbReference type="PATRIC" id="fig|1246626.3.peg.243"/>
<keyword evidence="1 6" id="KW-0479">Metal-binding</keyword>
<evidence type="ECO:0000256" key="3">
    <source>
        <dbReference type="ARBA" id="ARBA00023239"/>
    </source>
</evidence>
<dbReference type="SUPFAM" id="SSF51569">
    <property type="entry name" value="Aldolase"/>
    <property type="match status" value="1"/>
</dbReference>
<dbReference type="RefSeq" id="WP_038476240.1">
    <property type="nucleotide sequence ID" value="NZ_CP003923.1"/>
</dbReference>
<evidence type="ECO:0000256" key="5">
    <source>
        <dbReference type="PIRSR" id="PIRSR001359-2"/>
    </source>
</evidence>
<dbReference type="Gene3D" id="3.20.20.70">
    <property type="entry name" value="Aldolase class I"/>
    <property type="match status" value="1"/>
</dbReference>
<evidence type="ECO:0000313" key="7">
    <source>
        <dbReference type="EMBL" id="AIC92868.1"/>
    </source>
</evidence>
<dbReference type="InterPro" id="IPR013785">
    <property type="entry name" value="Aldolase_TIM"/>
</dbReference>
<proteinExistence type="predicted"/>
<dbReference type="KEGG" id="ble:BleG1_0260"/>
<dbReference type="EMBL" id="CP003923">
    <property type="protein sequence ID" value="AIC92868.1"/>
    <property type="molecule type" value="Genomic_DNA"/>
</dbReference>
<gene>
    <name evidence="7" type="ORF">BleG1_0260</name>
</gene>
<sequence length="291" mass="31705">MAFAFMKELLVEAKRNRYAIGQFNINGLQWTKAILLAAEEEQSPVIAAASERMIDYLGGYRTVVSFVDSLINELNIKVPVVLHLDHGRSVQSCFQAIDAGFSSVMIDGSHLSIEENIAMTKEVSDYAVKFGVSVEAEVGTVGGTEDGVIGGVSYANVDECERLVTEANIDALAAALGSVHGRYHGEPKLGFKEMEQISKVTDIPLVLHGASGIPSHDLERAIQLGHAKVNINTECMIAWSDQLRKQLIKHPDAFEPATLLTPAIHAVQKAVQQKLKEFGSTHKANLVRPKF</sequence>
<evidence type="ECO:0000313" key="8">
    <source>
        <dbReference type="Proteomes" id="UP000027142"/>
    </source>
</evidence>
<dbReference type="InterPro" id="IPR050246">
    <property type="entry name" value="Class_II_FBP_aldolase"/>
</dbReference>
<dbReference type="CDD" id="cd00947">
    <property type="entry name" value="TBP_aldolase_IIB"/>
    <property type="match status" value="1"/>
</dbReference>
<dbReference type="HOGENOM" id="CLU_040088_0_1_9"/>
<feature type="binding site" evidence="6">
    <location>
        <position position="86"/>
    </location>
    <ligand>
        <name>Zn(2+)</name>
        <dbReference type="ChEBI" id="CHEBI:29105"/>
        <label>1</label>
        <note>catalytic</note>
    </ligand>
</feature>
<name>A0A060LX57_9BACI</name>
<dbReference type="eggNOG" id="COG0191">
    <property type="taxonomic scope" value="Bacteria"/>
</dbReference>
<dbReference type="GO" id="GO:0006096">
    <property type="term" value="P:glycolytic process"/>
    <property type="evidence" value="ECO:0007669"/>
    <property type="project" value="InterPro"/>
</dbReference>
<feature type="binding site" evidence="5">
    <location>
        <position position="181"/>
    </location>
    <ligand>
        <name>dihydroxyacetone phosphate</name>
        <dbReference type="ChEBI" id="CHEBI:57642"/>
    </ligand>
</feature>
<organism evidence="7 8">
    <name type="scientific">Shouchella lehensis G1</name>
    <dbReference type="NCBI Taxonomy" id="1246626"/>
    <lineage>
        <taxon>Bacteria</taxon>
        <taxon>Bacillati</taxon>
        <taxon>Bacillota</taxon>
        <taxon>Bacilli</taxon>
        <taxon>Bacillales</taxon>
        <taxon>Bacillaceae</taxon>
        <taxon>Shouchella</taxon>
    </lineage>
</organism>
<dbReference type="PROSITE" id="PS00806">
    <property type="entry name" value="ALDOLASE_CLASS_II_2"/>
    <property type="match status" value="1"/>
</dbReference>
<dbReference type="GO" id="GO:0008270">
    <property type="term" value="F:zinc ion binding"/>
    <property type="evidence" value="ECO:0007669"/>
    <property type="project" value="InterPro"/>
</dbReference>
<dbReference type="AlphaFoldDB" id="A0A060LX57"/>
<evidence type="ECO:0000256" key="6">
    <source>
        <dbReference type="PIRSR" id="PIRSR001359-3"/>
    </source>
</evidence>